<dbReference type="Proteomes" id="UP000001075">
    <property type="component" value="Unassembled WGS sequence"/>
</dbReference>
<protein>
    <submittedName>
        <fullName evidence="1">Uncharacterized protein</fullName>
    </submittedName>
</protein>
<evidence type="ECO:0000313" key="2">
    <source>
        <dbReference type="Proteomes" id="UP000001075"/>
    </source>
</evidence>
<dbReference type="EMBL" id="JH000052">
    <property type="protein sequence ID" value="EGV96335.1"/>
    <property type="molecule type" value="Genomic_DNA"/>
</dbReference>
<proteinExistence type="predicted"/>
<accession>G3GWM5</accession>
<sequence>MVSGVYKAGEHGYREKWTQALTQHPYQSCSCALYPPHPLPRLYFRSIMETTCYSNSELNFLAQKH</sequence>
<organism evidence="1 2">
    <name type="scientific">Cricetulus griseus</name>
    <name type="common">Chinese hamster</name>
    <name type="synonym">Cricetulus barabensis griseus</name>
    <dbReference type="NCBI Taxonomy" id="10029"/>
    <lineage>
        <taxon>Eukaryota</taxon>
        <taxon>Metazoa</taxon>
        <taxon>Chordata</taxon>
        <taxon>Craniata</taxon>
        <taxon>Vertebrata</taxon>
        <taxon>Euteleostomi</taxon>
        <taxon>Mammalia</taxon>
        <taxon>Eutheria</taxon>
        <taxon>Euarchontoglires</taxon>
        <taxon>Glires</taxon>
        <taxon>Rodentia</taxon>
        <taxon>Myomorpha</taxon>
        <taxon>Muroidea</taxon>
        <taxon>Cricetidae</taxon>
        <taxon>Cricetinae</taxon>
        <taxon>Cricetulus</taxon>
    </lineage>
</organism>
<dbReference type="InParanoid" id="G3GWM5"/>
<evidence type="ECO:0000313" key="1">
    <source>
        <dbReference type="EMBL" id="EGV96335.1"/>
    </source>
</evidence>
<gene>
    <name evidence="1" type="ORF">I79_002152</name>
</gene>
<name>G3GWM5_CRIGR</name>
<reference evidence="2" key="1">
    <citation type="journal article" date="2011" name="Nat. Biotechnol.">
        <title>The genomic sequence of the Chinese hamster ovary (CHO)-K1 cell line.</title>
        <authorList>
            <person name="Xu X."/>
            <person name="Nagarajan H."/>
            <person name="Lewis N.E."/>
            <person name="Pan S."/>
            <person name="Cai Z."/>
            <person name="Liu X."/>
            <person name="Chen W."/>
            <person name="Xie M."/>
            <person name="Wang W."/>
            <person name="Hammond S."/>
            <person name="Andersen M.R."/>
            <person name="Neff N."/>
            <person name="Passarelli B."/>
            <person name="Koh W."/>
            <person name="Fan H.C."/>
            <person name="Wang J."/>
            <person name="Gui Y."/>
            <person name="Lee K.H."/>
            <person name="Betenbaugh M.J."/>
            <person name="Quake S.R."/>
            <person name="Famili I."/>
            <person name="Palsson B.O."/>
            <person name="Wang J."/>
        </authorList>
    </citation>
    <scope>NUCLEOTIDE SEQUENCE [LARGE SCALE GENOMIC DNA]</scope>
    <source>
        <strain evidence="2">CHO K1 cell line</strain>
    </source>
</reference>
<dbReference type="AlphaFoldDB" id="G3GWM5"/>